<name>A0AAD9NU66_RIDPI</name>
<dbReference type="Proteomes" id="UP001209878">
    <property type="component" value="Unassembled WGS sequence"/>
</dbReference>
<organism evidence="1 2">
    <name type="scientific">Ridgeia piscesae</name>
    <name type="common">Tubeworm</name>
    <dbReference type="NCBI Taxonomy" id="27915"/>
    <lineage>
        <taxon>Eukaryota</taxon>
        <taxon>Metazoa</taxon>
        <taxon>Spiralia</taxon>
        <taxon>Lophotrochozoa</taxon>
        <taxon>Annelida</taxon>
        <taxon>Polychaeta</taxon>
        <taxon>Sedentaria</taxon>
        <taxon>Canalipalpata</taxon>
        <taxon>Sabellida</taxon>
        <taxon>Siboglinidae</taxon>
        <taxon>Ridgeia</taxon>
    </lineage>
</organism>
<evidence type="ECO:0000313" key="2">
    <source>
        <dbReference type="Proteomes" id="UP001209878"/>
    </source>
</evidence>
<dbReference type="EMBL" id="JAODUO010000331">
    <property type="protein sequence ID" value="KAK2182932.1"/>
    <property type="molecule type" value="Genomic_DNA"/>
</dbReference>
<gene>
    <name evidence="1" type="ORF">NP493_332g03016</name>
</gene>
<accession>A0AAD9NU66</accession>
<keyword evidence="2" id="KW-1185">Reference proteome</keyword>
<comment type="caution">
    <text evidence="1">The sequence shown here is derived from an EMBL/GenBank/DDBJ whole genome shotgun (WGS) entry which is preliminary data.</text>
</comment>
<sequence>MLADRPKEIPDGAMNIIEKFVILLFDRTSTCTKADQARRKFCPRKNSVQQILSTRAALEERVKRAVYQGGEDTATRPCVAITN</sequence>
<dbReference type="AlphaFoldDB" id="A0AAD9NU66"/>
<evidence type="ECO:0000313" key="1">
    <source>
        <dbReference type="EMBL" id="KAK2182932.1"/>
    </source>
</evidence>
<reference evidence="1" key="1">
    <citation type="journal article" date="2023" name="Mol. Biol. Evol.">
        <title>Third-Generation Sequencing Reveals the Adaptive Role of the Epigenome in Three Deep-Sea Polychaetes.</title>
        <authorList>
            <person name="Perez M."/>
            <person name="Aroh O."/>
            <person name="Sun Y."/>
            <person name="Lan Y."/>
            <person name="Juniper S.K."/>
            <person name="Young C.R."/>
            <person name="Angers B."/>
            <person name="Qian P.Y."/>
        </authorList>
    </citation>
    <scope>NUCLEOTIDE SEQUENCE</scope>
    <source>
        <strain evidence="1">R07B-5</strain>
    </source>
</reference>
<proteinExistence type="predicted"/>
<protein>
    <submittedName>
        <fullName evidence="1">Uncharacterized protein</fullName>
    </submittedName>
</protein>